<keyword evidence="8" id="KW-1185">Reference proteome</keyword>
<evidence type="ECO:0000256" key="1">
    <source>
        <dbReference type="ARBA" id="ARBA00001974"/>
    </source>
</evidence>
<dbReference type="Proteomes" id="UP000078540">
    <property type="component" value="Unassembled WGS sequence"/>
</dbReference>
<organism evidence="7 8">
    <name type="scientific">Atta colombica</name>
    <dbReference type="NCBI Taxonomy" id="520822"/>
    <lineage>
        <taxon>Eukaryota</taxon>
        <taxon>Metazoa</taxon>
        <taxon>Ecdysozoa</taxon>
        <taxon>Arthropoda</taxon>
        <taxon>Hexapoda</taxon>
        <taxon>Insecta</taxon>
        <taxon>Pterygota</taxon>
        <taxon>Neoptera</taxon>
        <taxon>Endopterygota</taxon>
        <taxon>Hymenoptera</taxon>
        <taxon>Apocrita</taxon>
        <taxon>Aculeata</taxon>
        <taxon>Formicoidea</taxon>
        <taxon>Formicidae</taxon>
        <taxon>Myrmicinae</taxon>
        <taxon>Atta</taxon>
    </lineage>
</organism>
<proteinExistence type="inferred from homology"/>
<dbReference type="STRING" id="520822.A0A195B8A8"/>
<evidence type="ECO:0000256" key="5">
    <source>
        <dbReference type="ARBA" id="ARBA00023002"/>
    </source>
</evidence>
<dbReference type="EMBL" id="KQ976565">
    <property type="protein sequence ID" value="KYM80480.1"/>
    <property type="molecule type" value="Genomic_DNA"/>
</dbReference>
<keyword evidence="4" id="KW-0274">FAD</keyword>
<feature type="domain" description="FAD dependent oxidoreductase" evidence="6">
    <location>
        <begin position="2"/>
        <end position="319"/>
    </location>
</feature>
<dbReference type="Pfam" id="PF01266">
    <property type="entry name" value="DAO"/>
    <property type="match status" value="1"/>
</dbReference>
<dbReference type="KEGG" id="acoc:108689272"/>
<dbReference type="OrthoDB" id="2015447at2759"/>
<accession>A0A195B8A8</accession>
<sequence>MRVAIIGGGIVGLTTAGFVQAGYFRNADITVLASDFDNTVSHVAAGIFRVGASFCGPNETITRQWIKDSYEFYDAVRKMDDASHAGVTDISGYIFANSSQDIVRNHWLEGVVPVYRKVNEEEFELVNGSWKYGSYFSTLLTQSNLYLPWVKRRLQLNGITFKQRELNSLKELTNDYDIVINCTGLGARKLCYDRHLVSLRGQVLKVKAPWMKMFFYGELDTYIIPGFNGIVTLGGSRNFDSENIKLCPYESAAIRERCETLIPSLKNAEILRQEVGLRPHRDGGVRVGDGSRISNHSKAIIIHNYGHGGYGVCMAPGTSIMAVNAAVELHKSTNSKI</sequence>
<evidence type="ECO:0000313" key="8">
    <source>
        <dbReference type="Proteomes" id="UP000078540"/>
    </source>
</evidence>
<evidence type="ECO:0000256" key="3">
    <source>
        <dbReference type="ARBA" id="ARBA00022630"/>
    </source>
</evidence>
<evidence type="ECO:0000259" key="6">
    <source>
        <dbReference type="Pfam" id="PF01266"/>
    </source>
</evidence>
<dbReference type="InterPro" id="IPR006076">
    <property type="entry name" value="FAD-dep_OxRdtase"/>
</dbReference>
<evidence type="ECO:0000256" key="4">
    <source>
        <dbReference type="ARBA" id="ARBA00022827"/>
    </source>
</evidence>
<dbReference type="SUPFAM" id="SSF51971">
    <property type="entry name" value="Nucleotide-binding domain"/>
    <property type="match status" value="1"/>
</dbReference>
<dbReference type="GO" id="GO:0071949">
    <property type="term" value="F:FAD binding"/>
    <property type="evidence" value="ECO:0007669"/>
    <property type="project" value="InterPro"/>
</dbReference>
<name>A0A195B8A8_9HYME</name>
<evidence type="ECO:0000256" key="2">
    <source>
        <dbReference type="ARBA" id="ARBA00006730"/>
    </source>
</evidence>
<dbReference type="SUPFAM" id="SSF54373">
    <property type="entry name" value="FAD-linked reductases, C-terminal domain"/>
    <property type="match status" value="1"/>
</dbReference>
<dbReference type="PANTHER" id="PTHR11530:SF17">
    <property type="entry name" value="RE49860P"/>
    <property type="match status" value="1"/>
</dbReference>
<dbReference type="PANTHER" id="PTHR11530">
    <property type="entry name" value="D-AMINO ACID OXIDASE"/>
    <property type="match status" value="1"/>
</dbReference>
<dbReference type="AlphaFoldDB" id="A0A195B8A8"/>
<keyword evidence="5" id="KW-0560">Oxidoreductase</keyword>
<dbReference type="GO" id="GO:0019478">
    <property type="term" value="P:D-amino acid catabolic process"/>
    <property type="evidence" value="ECO:0007669"/>
    <property type="project" value="TreeGrafter"/>
</dbReference>
<reference evidence="7 8" key="1">
    <citation type="submission" date="2015-09" db="EMBL/GenBank/DDBJ databases">
        <title>Atta colombica WGS genome.</title>
        <authorList>
            <person name="Nygaard S."/>
            <person name="Hu H."/>
            <person name="Boomsma J."/>
            <person name="Zhang G."/>
        </authorList>
    </citation>
    <scope>NUCLEOTIDE SEQUENCE [LARGE SCALE GENOMIC DNA]</scope>
    <source>
        <strain evidence="7">Treedump-2</strain>
        <tissue evidence="7">Whole body</tissue>
    </source>
</reference>
<comment type="cofactor">
    <cofactor evidence="1">
        <name>FAD</name>
        <dbReference type="ChEBI" id="CHEBI:57692"/>
    </cofactor>
</comment>
<evidence type="ECO:0000313" key="7">
    <source>
        <dbReference type="EMBL" id="KYM80480.1"/>
    </source>
</evidence>
<dbReference type="GO" id="GO:0005737">
    <property type="term" value="C:cytoplasm"/>
    <property type="evidence" value="ECO:0007669"/>
    <property type="project" value="TreeGrafter"/>
</dbReference>
<dbReference type="GO" id="GO:0003884">
    <property type="term" value="F:D-amino-acid oxidase activity"/>
    <property type="evidence" value="ECO:0007669"/>
    <property type="project" value="InterPro"/>
</dbReference>
<protein>
    <submittedName>
        <fullName evidence="7">D-aspartate oxidase</fullName>
    </submittedName>
</protein>
<comment type="similarity">
    <text evidence="2">Belongs to the DAMOX/DASOX family.</text>
</comment>
<keyword evidence="3" id="KW-0285">Flavoprotein</keyword>
<gene>
    <name evidence="7" type="ORF">ALC53_09030</name>
</gene>
<dbReference type="Gene3D" id="3.40.50.720">
    <property type="entry name" value="NAD(P)-binding Rossmann-like Domain"/>
    <property type="match status" value="1"/>
</dbReference>
<dbReference type="InterPro" id="IPR023209">
    <property type="entry name" value="DAO"/>
</dbReference>
<dbReference type="Gene3D" id="3.30.9.10">
    <property type="entry name" value="D-Amino Acid Oxidase, subunit A, domain 2"/>
    <property type="match status" value="1"/>
</dbReference>